<dbReference type="SUPFAM" id="SSF52540">
    <property type="entry name" value="P-loop containing nucleoside triphosphate hydrolases"/>
    <property type="match status" value="1"/>
</dbReference>
<evidence type="ECO:0000256" key="1">
    <source>
        <dbReference type="ARBA" id="ARBA00022448"/>
    </source>
</evidence>
<dbReference type="HOGENOM" id="CLU_000604_1_22_6"/>
<dbReference type="InterPro" id="IPR015854">
    <property type="entry name" value="ABC_transpr_LolD-like"/>
</dbReference>
<comment type="similarity">
    <text evidence="4">Belongs to the ABC transporter superfamily. Macrolide exporter (TC 3.A.1.122) family.</text>
</comment>
<dbReference type="InterPro" id="IPR003593">
    <property type="entry name" value="AAA+_ATPase"/>
</dbReference>
<dbReference type="GO" id="GO:1902495">
    <property type="term" value="C:transmembrane transporter complex"/>
    <property type="evidence" value="ECO:0007669"/>
    <property type="project" value="UniProtKB-ARBA"/>
</dbReference>
<dbReference type="PROSITE" id="PS00211">
    <property type="entry name" value="ABC_TRANSPORTER_1"/>
    <property type="match status" value="1"/>
</dbReference>
<dbReference type="PROSITE" id="PS50893">
    <property type="entry name" value="ABC_TRANSPORTER_2"/>
    <property type="match status" value="1"/>
</dbReference>
<dbReference type="AlphaFoldDB" id="Q2SCI3"/>
<dbReference type="PANTHER" id="PTHR24220">
    <property type="entry name" value="IMPORT ATP-BINDING PROTEIN"/>
    <property type="match status" value="1"/>
</dbReference>
<dbReference type="OrthoDB" id="9801477at2"/>
<keyword evidence="7" id="KW-1185">Reference proteome</keyword>
<dbReference type="InterPro" id="IPR003439">
    <property type="entry name" value="ABC_transporter-like_ATP-bd"/>
</dbReference>
<dbReference type="CDD" id="cd03255">
    <property type="entry name" value="ABC_MJ0796_LolCDE_FtsE"/>
    <property type="match status" value="1"/>
</dbReference>
<dbReference type="eggNOG" id="COG4181">
    <property type="taxonomic scope" value="Bacteria"/>
</dbReference>
<dbReference type="EMBL" id="CP000155">
    <property type="protein sequence ID" value="ABC31641.1"/>
    <property type="molecule type" value="Genomic_DNA"/>
</dbReference>
<dbReference type="Pfam" id="PF00005">
    <property type="entry name" value="ABC_tran"/>
    <property type="match status" value="1"/>
</dbReference>
<dbReference type="Gene3D" id="3.40.50.300">
    <property type="entry name" value="P-loop containing nucleotide triphosphate hydrolases"/>
    <property type="match status" value="1"/>
</dbReference>
<accession>Q2SCI3</accession>
<dbReference type="GO" id="GO:0005886">
    <property type="term" value="C:plasma membrane"/>
    <property type="evidence" value="ECO:0007669"/>
    <property type="project" value="TreeGrafter"/>
</dbReference>
<organism evidence="6 7">
    <name type="scientific">Hahella chejuensis (strain KCTC 2396)</name>
    <dbReference type="NCBI Taxonomy" id="349521"/>
    <lineage>
        <taxon>Bacteria</taxon>
        <taxon>Pseudomonadati</taxon>
        <taxon>Pseudomonadota</taxon>
        <taxon>Gammaproteobacteria</taxon>
        <taxon>Oceanospirillales</taxon>
        <taxon>Hahellaceae</taxon>
        <taxon>Hahella</taxon>
    </lineage>
</organism>
<evidence type="ECO:0000259" key="5">
    <source>
        <dbReference type="PROSITE" id="PS50893"/>
    </source>
</evidence>
<keyword evidence="3" id="KW-0067">ATP-binding</keyword>
<dbReference type="InterPro" id="IPR017871">
    <property type="entry name" value="ABC_transporter-like_CS"/>
</dbReference>
<evidence type="ECO:0000256" key="3">
    <source>
        <dbReference type="ARBA" id="ARBA00022840"/>
    </source>
</evidence>
<dbReference type="GO" id="GO:0005524">
    <property type="term" value="F:ATP binding"/>
    <property type="evidence" value="ECO:0007669"/>
    <property type="project" value="UniProtKB-KW"/>
</dbReference>
<evidence type="ECO:0000256" key="4">
    <source>
        <dbReference type="ARBA" id="ARBA00038388"/>
    </source>
</evidence>
<dbReference type="FunFam" id="3.40.50.300:FF:000032">
    <property type="entry name" value="Export ABC transporter ATP-binding protein"/>
    <property type="match status" value="1"/>
</dbReference>
<dbReference type="STRING" id="349521.HCH_04952"/>
<proteinExistence type="inferred from homology"/>
<evidence type="ECO:0000313" key="7">
    <source>
        <dbReference type="Proteomes" id="UP000000238"/>
    </source>
</evidence>
<evidence type="ECO:0000313" key="6">
    <source>
        <dbReference type="EMBL" id="ABC31641.1"/>
    </source>
</evidence>
<reference evidence="6 7" key="1">
    <citation type="journal article" date="2005" name="Nucleic Acids Res.">
        <title>Genomic blueprint of Hahella chejuensis, a marine microbe producing an algicidal agent.</title>
        <authorList>
            <person name="Jeong H."/>
            <person name="Yim J.H."/>
            <person name="Lee C."/>
            <person name="Choi S.-H."/>
            <person name="Park Y.K."/>
            <person name="Yoon S.H."/>
            <person name="Hur C.-G."/>
            <person name="Kang H.-Y."/>
            <person name="Kim D."/>
            <person name="Lee H.H."/>
            <person name="Park K.H."/>
            <person name="Park S.-H."/>
            <person name="Park H.-S."/>
            <person name="Lee H.K."/>
            <person name="Oh T.K."/>
            <person name="Kim J.F."/>
        </authorList>
    </citation>
    <scope>NUCLEOTIDE SEQUENCE [LARGE SCALE GENOMIC DNA]</scope>
    <source>
        <strain evidence="6 7">KCTC 2396</strain>
    </source>
</reference>
<gene>
    <name evidence="6" type="ordered locus">HCH_04952</name>
</gene>
<dbReference type="InterPro" id="IPR027417">
    <property type="entry name" value="P-loop_NTPase"/>
</dbReference>
<dbReference type="GO" id="GO:0022857">
    <property type="term" value="F:transmembrane transporter activity"/>
    <property type="evidence" value="ECO:0007669"/>
    <property type="project" value="TreeGrafter"/>
</dbReference>
<dbReference type="Proteomes" id="UP000000238">
    <property type="component" value="Chromosome"/>
</dbReference>
<keyword evidence="2" id="KW-0547">Nucleotide-binding</keyword>
<dbReference type="KEGG" id="hch:HCH_04952"/>
<keyword evidence="1" id="KW-0813">Transport</keyword>
<dbReference type="InterPro" id="IPR017911">
    <property type="entry name" value="MacB-like_ATP-bd"/>
</dbReference>
<sequence length="225" mass="24385">MTSVDVLEVKSLTKSVSNGSGRLDILKGVDLQIKVGESLAIIGRSGSGKTTLLSIMAGLDLPSAGQVRMLGKDLAQLDEDGRAAIRAQHVGFVFQSFQLIPTMTALENVMLPLDLAGVAESRERARDWLDRVGLLEREGHYPRQLSGGEQQRVAVARAFATEPDILFADEPTGNLDLETGQHIMDLLFDLNKQHSTTLILVTHDRELAGRCGRSLALDQGVLEMA</sequence>
<dbReference type="RefSeq" id="WP_011398706.1">
    <property type="nucleotide sequence ID" value="NC_007645.1"/>
</dbReference>
<name>Q2SCI3_HAHCH</name>
<dbReference type="GO" id="GO:0016887">
    <property type="term" value="F:ATP hydrolysis activity"/>
    <property type="evidence" value="ECO:0007669"/>
    <property type="project" value="InterPro"/>
</dbReference>
<dbReference type="SMART" id="SM00382">
    <property type="entry name" value="AAA"/>
    <property type="match status" value="1"/>
</dbReference>
<evidence type="ECO:0000256" key="2">
    <source>
        <dbReference type="ARBA" id="ARBA00022741"/>
    </source>
</evidence>
<feature type="domain" description="ABC transporter" evidence="5">
    <location>
        <begin position="7"/>
        <end position="225"/>
    </location>
</feature>
<protein>
    <submittedName>
        <fullName evidence="6">Predicted ABC-type transport system involved in lysophospholipase L1 biosynthesis, ATPase component</fullName>
    </submittedName>
</protein>